<reference evidence="3 4" key="1">
    <citation type="submission" date="2024-09" db="EMBL/GenBank/DDBJ databases">
        <title>Chromosome-scale assembly of Riccia sorocarpa.</title>
        <authorList>
            <person name="Paukszto L."/>
        </authorList>
    </citation>
    <scope>NUCLEOTIDE SEQUENCE [LARGE SCALE GENOMIC DNA]</scope>
    <source>
        <strain evidence="3">LP-2024</strain>
        <tissue evidence="3">Aerial parts of the thallus</tissue>
    </source>
</reference>
<comment type="caution">
    <text evidence="3">The sequence shown here is derived from an EMBL/GenBank/DDBJ whole genome shotgun (WGS) entry which is preliminary data.</text>
</comment>
<dbReference type="PANTHER" id="PTHR33116:SF78">
    <property type="entry name" value="OS12G0587133 PROTEIN"/>
    <property type="match status" value="1"/>
</dbReference>
<keyword evidence="4" id="KW-1185">Reference proteome</keyword>
<dbReference type="PANTHER" id="PTHR33116">
    <property type="entry name" value="REVERSE TRANSCRIPTASE ZINC-BINDING DOMAIN-CONTAINING PROTEIN-RELATED-RELATED"/>
    <property type="match status" value="1"/>
</dbReference>
<name>A0ABD3HCP0_9MARC</name>
<evidence type="ECO:0000313" key="3">
    <source>
        <dbReference type="EMBL" id="KAL3689282.1"/>
    </source>
</evidence>
<accession>A0ABD3HCP0</accession>
<dbReference type="Pfam" id="PF13966">
    <property type="entry name" value="zf-RVT"/>
    <property type="match status" value="1"/>
</dbReference>
<sequence>MSLLRRSEREGRISGLWISPGKTLLHQLFADDTGVCIQAREGDFQELERILARYEVASGAKVNMEKSLVMPMGLADCPAWLRQKGCGIIEGEQSFKYLGVRVGRNISDSVAVDEAVQRIKNRLNQWENHYLSWKPLIAWKRLIRPKPQGGLGFAAFEQRSKALQMRYATAILDEGNQEWIWMCKRMMQIKLMTGPYKKEREKWDGGTAMLLLKSWRFSEAKTLDRICRVWFAMKGKLRLNDIKELPASLPVASLKAVWQMMGHDVGHGFRELEASSRARKLQVLDEFRLADSKLDMEKLLSPARVGFPSVRIDPRISQWLSSVLVSDRHISKAEGWAWIGGSTVQNGWKQETSSWMQLQRKLKPIHKKLSRWWEIPADPTEWSRRWKLLWQGSSLNRTKLWVWKILHFGLITLAKTEQWGVTDGTCLLCQRDNETLDHLLWSCSRLRERRDWITMSLKTDGTGPLTLLQAFDIALGNHRKNLGQLILLAEYCHTCWIERNKMVYDQVRGYLPSKNILESARLKALAAWRRTPGERGGRLQQQDEAFFVLADSTLALQNACARNTARILREIGLEREDSPLVGDNSSETVPRLTVENTSSESEDEDSSGNDSG</sequence>
<gene>
    <name evidence="3" type="ORF">R1sor_015591</name>
</gene>
<proteinExistence type="predicted"/>
<dbReference type="AlphaFoldDB" id="A0ABD3HCP0"/>
<evidence type="ECO:0000313" key="4">
    <source>
        <dbReference type="Proteomes" id="UP001633002"/>
    </source>
</evidence>
<evidence type="ECO:0000256" key="1">
    <source>
        <dbReference type="SAM" id="MobiDB-lite"/>
    </source>
</evidence>
<evidence type="ECO:0000259" key="2">
    <source>
        <dbReference type="Pfam" id="PF13966"/>
    </source>
</evidence>
<dbReference type="Proteomes" id="UP001633002">
    <property type="component" value="Unassembled WGS sequence"/>
</dbReference>
<feature type="domain" description="Reverse transcriptase zinc-binding" evidence="2">
    <location>
        <begin position="373"/>
        <end position="445"/>
    </location>
</feature>
<organism evidence="3 4">
    <name type="scientific">Riccia sorocarpa</name>
    <dbReference type="NCBI Taxonomy" id="122646"/>
    <lineage>
        <taxon>Eukaryota</taxon>
        <taxon>Viridiplantae</taxon>
        <taxon>Streptophyta</taxon>
        <taxon>Embryophyta</taxon>
        <taxon>Marchantiophyta</taxon>
        <taxon>Marchantiopsida</taxon>
        <taxon>Marchantiidae</taxon>
        <taxon>Marchantiales</taxon>
        <taxon>Ricciaceae</taxon>
        <taxon>Riccia</taxon>
    </lineage>
</organism>
<protein>
    <recommendedName>
        <fullName evidence="2">Reverse transcriptase zinc-binding domain-containing protein</fullName>
    </recommendedName>
</protein>
<feature type="compositionally biased region" description="Acidic residues" evidence="1">
    <location>
        <begin position="600"/>
        <end position="612"/>
    </location>
</feature>
<feature type="region of interest" description="Disordered" evidence="1">
    <location>
        <begin position="578"/>
        <end position="612"/>
    </location>
</feature>
<dbReference type="EMBL" id="JBJQOH010000004">
    <property type="protein sequence ID" value="KAL3689282.1"/>
    <property type="molecule type" value="Genomic_DNA"/>
</dbReference>
<dbReference type="InterPro" id="IPR026960">
    <property type="entry name" value="RVT-Znf"/>
</dbReference>